<reference evidence="4" key="1">
    <citation type="submission" date="2016-12" db="EMBL/GenBank/DDBJ databases">
        <authorList>
            <person name="Moulin L."/>
        </authorList>
    </citation>
    <scope>NUCLEOTIDE SEQUENCE [LARGE SCALE GENOMIC DNA]</scope>
    <source>
        <strain evidence="4">STM 7183</strain>
    </source>
</reference>
<dbReference type="PROSITE" id="PS50943">
    <property type="entry name" value="HTH_CROC1"/>
    <property type="match status" value="1"/>
</dbReference>
<dbReference type="AlphaFoldDB" id="A0A1N7SV48"/>
<dbReference type="Pfam" id="PF01381">
    <property type="entry name" value="HTH_3"/>
    <property type="match status" value="1"/>
</dbReference>
<dbReference type="EMBL" id="CYGY02000115">
    <property type="protein sequence ID" value="SIT51346.1"/>
    <property type="molecule type" value="Genomic_DNA"/>
</dbReference>
<gene>
    <name evidence="4" type="ORF">BN2476_1150060</name>
</gene>
<dbReference type="InterPro" id="IPR010982">
    <property type="entry name" value="Lambda_DNA-bd_dom_sf"/>
</dbReference>
<dbReference type="NCBIfam" id="TIGR02607">
    <property type="entry name" value="antidote_HigA"/>
    <property type="match status" value="1"/>
</dbReference>
<comment type="caution">
    <text evidence="4">The sequence shown here is derived from an EMBL/GenBank/DDBJ whole genome shotgun (WGS) entry which is preliminary data.</text>
</comment>
<dbReference type="CDD" id="cd00093">
    <property type="entry name" value="HTH_XRE"/>
    <property type="match status" value="1"/>
</dbReference>
<dbReference type="InterPro" id="IPR001387">
    <property type="entry name" value="Cro/C1-type_HTH"/>
</dbReference>
<dbReference type="InterPro" id="IPR010359">
    <property type="entry name" value="IrrE_HExxH"/>
</dbReference>
<protein>
    <submittedName>
        <fullName evidence="4">Plasmid maintenance system antidote protein</fullName>
    </submittedName>
</protein>
<keyword evidence="2" id="KW-0238">DNA-binding</keyword>
<name>A0A1N7SV48_9BURK</name>
<evidence type="ECO:0000259" key="3">
    <source>
        <dbReference type="PROSITE" id="PS50943"/>
    </source>
</evidence>
<dbReference type="GO" id="GO:0003677">
    <property type="term" value="F:DNA binding"/>
    <property type="evidence" value="ECO:0007669"/>
    <property type="project" value="UniProtKB-KW"/>
</dbReference>
<dbReference type="Gene3D" id="1.10.260.40">
    <property type="entry name" value="lambda repressor-like DNA-binding domains"/>
    <property type="match status" value="1"/>
</dbReference>
<evidence type="ECO:0000313" key="4">
    <source>
        <dbReference type="EMBL" id="SIT51346.1"/>
    </source>
</evidence>
<evidence type="ECO:0000256" key="1">
    <source>
        <dbReference type="ARBA" id="ARBA00007227"/>
    </source>
</evidence>
<dbReference type="RefSeq" id="WP_087739834.1">
    <property type="nucleotide sequence ID" value="NZ_CYGY02000115.1"/>
</dbReference>
<organism evidence="4 5">
    <name type="scientific">Paraburkholderia piptadeniae</name>
    <dbReference type="NCBI Taxonomy" id="1701573"/>
    <lineage>
        <taxon>Bacteria</taxon>
        <taxon>Pseudomonadati</taxon>
        <taxon>Pseudomonadota</taxon>
        <taxon>Betaproteobacteria</taxon>
        <taxon>Burkholderiales</taxon>
        <taxon>Burkholderiaceae</taxon>
        <taxon>Paraburkholderia</taxon>
    </lineage>
</organism>
<dbReference type="PANTHER" id="PTHR36924">
    <property type="entry name" value="ANTITOXIN HIGA-1"/>
    <property type="match status" value="1"/>
</dbReference>
<evidence type="ECO:0000256" key="2">
    <source>
        <dbReference type="ARBA" id="ARBA00023125"/>
    </source>
</evidence>
<accession>A0A1N7SV48</accession>
<evidence type="ECO:0000313" key="5">
    <source>
        <dbReference type="Proteomes" id="UP000195569"/>
    </source>
</evidence>
<keyword evidence="5" id="KW-1185">Reference proteome</keyword>
<sequence>MAKQPTNEFQPDYAVSPGEILGDELETRGMTQQELARRTGLTPKHIVSLVQAKSSITPETAIKLERALGMPADYWLNLESQYQEALARIDEEAKLEHDLDWLKRIPIALMTKLNWVERRSDAKAQLVEVLRFFGIASVSQWDDMWPNLNVAYRQHNSQEIFPEAVSAWLRRGEIEASQIPCGPFEKAAFRDALDKIRLLTIERPESFVPRMQELCAAAGVAVVFVPALPKTGVSGATRWLNANKAIIQLSLRYRTDDHLWFTFFHEAGHILLHGKKELFLEGANGLDASKEAEANHFAEQELLPRSQFSAFIRRNQFNKASIASFAKEIGIAPGIVVGQLQHRQLLPRNHCNELKQTFRWAHE</sequence>
<feature type="domain" description="HTH cro/C1-type" evidence="3">
    <location>
        <begin position="28"/>
        <end position="75"/>
    </location>
</feature>
<dbReference type="PANTHER" id="PTHR36924:SF1">
    <property type="entry name" value="ANTITOXIN HIGA-1"/>
    <property type="match status" value="1"/>
</dbReference>
<comment type="similarity">
    <text evidence="1">Belongs to the short-chain fatty acyl-CoA assimilation regulator (ScfR) family.</text>
</comment>
<dbReference type="SUPFAM" id="SSF47413">
    <property type="entry name" value="lambda repressor-like DNA-binding domains"/>
    <property type="match status" value="1"/>
</dbReference>
<proteinExistence type="inferred from homology"/>
<dbReference type="OrthoDB" id="9796786at2"/>
<dbReference type="Proteomes" id="UP000195569">
    <property type="component" value="Unassembled WGS sequence"/>
</dbReference>
<dbReference type="SMART" id="SM00530">
    <property type="entry name" value="HTH_XRE"/>
    <property type="match status" value="1"/>
</dbReference>
<dbReference type="InterPro" id="IPR013430">
    <property type="entry name" value="Toxin_antidote_HigA"/>
</dbReference>
<dbReference type="Gene3D" id="1.10.10.2910">
    <property type="match status" value="1"/>
</dbReference>
<dbReference type="Pfam" id="PF06114">
    <property type="entry name" value="Peptidase_M78"/>
    <property type="match status" value="1"/>
</dbReference>